<dbReference type="EMBL" id="JACAZH010000122">
    <property type="protein sequence ID" value="KAF7324292.1"/>
    <property type="molecule type" value="Genomic_DNA"/>
</dbReference>
<proteinExistence type="predicted"/>
<gene>
    <name evidence="1" type="ORF">MSAN_02527900</name>
</gene>
<accession>A0A8H6TWX2</accession>
<organism evidence="1 2">
    <name type="scientific">Mycena sanguinolenta</name>
    <dbReference type="NCBI Taxonomy" id="230812"/>
    <lineage>
        <taxon>Eukaryota</taxon>
        <taxon>Fungi</taxon>
        <taxon>Dikarya</taxon>
        <taxon>Basidiomycota</taxon>
        <taxon>Agaricomycotina</taxon>
        <taxon>Agaricomycetes</taxon>
        <taxon>Agaricomycetidae</taxon>
        <taxon>Agaricales</taxon>
        <taxon>Marasmiineae</taxon>
        <taxon>Mycenaceae</taxon>
        <taxon>Mycena</taxon>
    </lineage>
</organism>
<keyword evidence="2" id="KW-1185">Reference proteome</keyword>
<dbReference type="Proteomes" id="UP000623467">
    <property type="component" value="Unassembled WGS sequence"/>
</dbReference>
<protein>
    <submittedName>
        <fullName evidence="1">Glucanase</fullName>
    </submittedName>
</protein>
<evidence type="ECO:0000313" key="1">
    <source>
        <dbReference type="EMBL" id="KAF7324292.1"/>
    </source>
</evidence>
<reference evidence="1" key="1">
    <citation type="submission" date="2020-05" db="EMBL/GenBank/DDBJ databases">
        <title>Mycena genomes resolve the evolution of fungal bioluminescence.</title>
        <authorList>
            <person name="Tsai I.J."/>
        </authorList>
    </citation>
    <scope>NUCLEOTIDE SEQUENCE</scope>
    <source>
        <strain evidence="1">160909Yilan</strain>
    </source>
</reference>
<dbReference type="AlphaFoldDB" id="A0A8H6TWX2"/>
<comment type="caution">
    <text evidence="1">The sequence shown here is derived from an EMBL/GenBank/DDBJ whole genome shotgun (WGS) entry which is preliminary data.</text>
</comment>
<evidence type="ECO:0000313" key="2">
    <source>
        <dbReference type="Proteomes" id="UP000623467"/>
    </source>
</evidence>
<name>A0A8H6TWX2_9AGAR</name>
<sequence>MTINSYLGNDWDTTLCPDPATLCSQLWEASFSLRSRTNILPLLAIGALDGADYDEGTYGITTSGDAPTPHPSPEPTSVLRVYLWRMKTLTRSSNCSTNGVHVHRRRVAIGIAGLNGALYFSGRWTPMVAWLDSRRE</sequence>